<dbReference type="Proteomes" id="UP000031668">
    <property type="component" value="Unassembled WGS sequence"/>
</dbReference>
<dbReference type="Pfam" id="PF00888">
    <property type="entry name" value="Cullin"/>
    <property type="match status" value="1"/>
</dbReference>
<dbReference type="GO" id="GO:0031625">
    <property type="term" value="F:ubiquitin protein ligase binding"/>
    <property type="evidence" value="ECO:0007669"/>
    <property type="project" value="InterPro"/>
</dbReference>
<dbReference type="InterPro" id="IPR016159">
    <property type="entry name" value="Cullin_repeat-like_dom_sf"/>
</dbReference>
<dbReference type="EMBL" id="JWZT01004849">
    <property type="protein sequence ID" value="KII62921.1"/>
    <property type="molecule type" value="Genomic_DNA"/>
</dbReference>
<evidence type="ECO:0000256" key="1">
    <source>
        <dbReference type="ARBA" id="ARBA00006019"/>
    </source>
</evidence>
<comment type="caution">
    <text evidence="5">The sequence shown here is derived from an EMBL/GenBank/DDBJ whole genome shotgun (WGS) entry which is preliminary data.</text>
</comment>
<dbReference type="Gene3D" id="1.20.1310.10">
    <property type="entry name" value="Cullin Repeats"/>
    <property type="match status" value="4"/>
</dbReference>
<dbReference type="InterPro" id="IPR045093">
    <property type="entry name" value="Cullin"/>
</dbReference>
<dbReference type="SUPFAM" id="SSF74788">
    <property type="entry name" value="Cullin repeat-like"/>
    <property type="match status" value="1"/>
</dbReference>
<evidence type="ECO:0000259" key="4">
    <source>
        <dbReference type="PROSITE" id="PS50069"/>
    </source>
</evidence>
<dbReference type="InterPro" id="IPR059120">
    <property type="entry name" value="Cullin-like_AB"/>
</dbReference>
<evidence type="ECO:0000256" key="3">
    <source>
        <dbReference type="RuleBase" id="RU003829"/>
    </source>
</evidence>
<protein>
    <submittedName>
        <fullName evidence="5">Cullin-1</fullName>
    </submittedName>
</protein>
<keyword evidence="6" id="KW-1185">Reference proteome</keyword>
<dbReference type="SMART" id="SM00182">
    <property type="entry name" value="CULLIN"/>
    <property type="match status" value="1"/>
</dbReference>
<dbReference type="InterPro" id="IPR036388">
    <property type="entry name" value="WH-like_DNA-bd_sf"/>
</dbReference>
<feature type="domain" description="Cullin family profile" evidence="4">
    <location>
        <begin position="406"/>
        <end position="631"/>
    </location>
</feature>
<dbReference type="InterPro" id="IPR016158">
    <property type="entry name" value="Cullin_homology"/>
</dbReference>
<sequence length="764" mass="89097">MMVPDQVFQNTKKELGLTNSLASIITGISKILSGYAPTPAQSMGIYNEIYNYCTITDNSRSNQLYEEDVSFQGTNCHFLFEKLCALLSQRFDSLCRDISSNFYPMSNRYLELWSQTEKSACIINTICSYLNRNWVSQQRSLTSNRICTFYELVIVEWTKKVFYTFHVRLIDEFLIIVSDDRCGKASDLWKLKLFCDHMQILRVDLADHDYSSKLLRVDSIFKEEFVSRFLHATENYLLSISREAFSHNDPLGYLLTVKKVMISEVTRTTEYISEGLVDQMRTLIENTCIKPHLEAFYQMVREMITRNYWDGVKYFYEIVSKIPTVIDQLKGIVVSELKLIVLSRIEALGPDKCNPEMFMPRLHEIFTQYDERIKSTFINDVVFEDLKNQAYSYLINNCFDIHGSLKISTLLARYINIMMTKNADSSRCLRSIPLFQTYFRAVEFLRDKDDFKTAYIHYLSKRLISSSTRSFPIEEEIITELTSRFGEELTDDMMKMCSDIGTSQMKNQRFYEERPAPIINPPYFQLLFTGSWPLTHKSDLILPPGVREFYEKFEGWFLGQEKSKKLKFLDHLSLVDLKMRFRSGEYYLNVTGFHATVILLFKGVTEIDLGTILSSTGLNKEMMFITLHSLISRKVLVTNSNLLDSNPEDMNLDWTFRLNSGFEADSKFLTIKLPFKILETTKVEVSSRRKYLEKGFSIQSSILKELKNERSLQAEFLTSRIMDSLSQLDVTRSEIYDNLHTLIEREHITFDPVNKTYSYTACDL</sequence>
<dbReference type="InterPro" id="IPR001373">
    <property type="entry name" value="Cullin_N"/>
</dbReference>
<dbReference type="Gene3D" id="1.10.10.10">
    <property type="entry name" value="Winged helix-like DNA-binding domain superfamily/Winged helix DNA-binding domain"/>
    <property type="match status" value="1"/>
</dbReference>
<dbReference type="SUPFAM" id="SSF75632">
    <property type="entry name" value="Cullin homology domain"/>
    <property type="match status" value="1"/>
</dbReference>
<organism evidence="5 6">
    <name type="scientific">Thelohanellus kitauei</name>
    <name type="common">Myxosporean</name>
    <dbReference type="NCBI Taxonomy" id="669202"/>
    <lineage>
        <taxon>Eukaryota</taxon>
        <taxon>Metazoa</taxon>
        <taxon>Cnidaria</taxon>
        <taxon>Myxozoa</taxon>
        <taxon>Myxosporea</taxon>
        <taxon>Bivalvulida</taxon>
        <taxon>Platysporina</taxon>
        <taxon>Myxobolidae</taxon>
        <taxon>Thelohanellus</taxon>
    </lineage>
</organism>
<gene>
    <name evidence="5" type="ORF">RF11_04292</name>
</gene>
<dbReference type="PROSITE" id="PS50069">
    <property type="entry name" value="CULLIN_2"/>
    <property type="match status" value="1"/>
</dbReference>
<dbReference type="Pfam" id="PF26557">
    <property type="entry name" value="Cullin_AB"/>
    <property type="match status" value="1"/>
</dbReference>
<proteinExistence type="inferred from homology"/>
<evidence type="ECO:0000256" key="2">
    <source>
        <dbReference type="PROSITE-ProRule" id="PRU00330"/>
    </source>
</evidence>
<accession>A0A0C2MMP6</accession>
<comment type="similarity">
    <text evidence="1 2 3">Belongs to the cullin family.</text>
</comment>
<dbReference type="OMA" id="PFEESCT"/>
<dbReference type="Gene3D" id="3.30.230.130">
    <property type="entry name" value="Cullin, Chain C, Domain 2"/>
    <property type="match status" value="1"/>
</dbReference>
<dbReference type="GO" id="GO:0006511">
    <property type="term" value="P:ubiquitin-dependent protein catabolic process"/>
    <property type="evidence" value="ECO:0007669"/>
    <property type="project" value="InterPro"/>
</dbReference>
<name>A0A0C2MMP6_THEKT</name>
<dbReference type="AlphaFoldDB" id="A0A0C2MMP6"/>
<evidence type="ECO:0000313" key="6">
    <source>
        <dbReference type="Proteomes" id="UP000031668"/>
    </source>
</evidence>
<dbReference type="InterPro" id="IPR036317">
    <property type="entry name" value="Cullin_homology_sf"/>
</dbReference>
<dbReference type="OrthoDB" id="6022228at2759"/>
<reference evidence="5 6" key="1">
    <citation type="journal article" date="2014" name="Genome Biol. Evol.">
        <title>The genome of the myxosporean Thelohanellus kitauei shows adaptations to nutrient acquisition within its fish host.</title>
        <authorList>
            <person name="Yang Y."/>
            <person name="Xiong J."/>
            <person name="Zhou Z."/>
            <person name="Huo F."/>
            <person name="Miao W."/>
            <person name="Ran C."/>
            <person name="Liu Y."/>
            <person name="Zhang J."/>
            <person name="Feng J."/>
            <person name="Wang M."/>
            <person name="Wang M."/>
            <person name="Wang L."/>
            <person name="Yao B."/>
        </authorList>
    </citation>
    <scope>NUCLEOTIDE SEQUENCE [LARGE SCALE GENOMIC DNA]</scope>
    <source>
        <strain evidence="5">Wuqing</strain>
    </source>
</reference>
<evidence type="ECO:0000313" key="5">
    <source>
        <dbReference type="EMBL" id="KII62921.1"/>
    </source>
</evidence>
<dbReference type="PANTHER" id="PTHR11932">
    <property type="entry name" value="CULLIN"/>
    <property type="match status" value="1"/>
</dbReference>